<protein>
    <submittedName>
        <fullName evidence="1">Uncharacterized protein</fullName>
    </submittedName>
</protein>
<dbReference type="AlphaFoldDB" id="A0A2T0U7Y5"/>
<sequence length="127" mass="13182">MTTPSLGSDVDLRSALRTALTQAMRSRDRAAAAALRSAIAALDNAEAIPVGAAPATQASPIAGSAVGVGATEAERRTLTHNDQLDIVETEVQDLRNAADELIDTGHEDRAAELLHGADTLLDVLRST</sequence>
<dbReference type="OrthoDB" id="4627951at2"/>
<evidence type="ECO:0000313" key="1">
    <source>
        <dbReference type="EMBL" id="PRY54024.1"/>
    </source>
</evidence>
<proteinExistence type="predicted"/>
<dbReference type="Proteomes" id="UP000237822">
    <property type="component" value="Unassembled WGS sequence"/>
</dbReference>
<dbReference type="Gene3D" id="1.10.1510.10">
    <property type="entry name" value="Uncharacterised protein YqeY/AIM41 PF09424, N-terminal domain"/>
    <property type="match status" value="1"/>
</dbReference>
<accession>A0A2T0U7Y5</accession>
<dbReference type="InterPro" id="IPR042184">
    <property type="entry name" value="YqeY/Aim41_N"/>
</dbReference>
<dbReference type="RefSeq" id="WP_106298584.1">
    <property type="nucleotide sequence ID" value="NZ_PVTI01000026.1"/>
</dbReference>
<dbReference type="EMBL" id="PVTI01000026">
    <property type="protein sequence ID" value="PRY54024.1"/>
    <property type="molecule type" value="Genomic_DNA"/>
</dbReference>
<name>A0A2T0U7Y5_9MICO</name>
<evidence type="ECO:0000313" key="2">
    <source>
        <dbReference type="Proteomes" id="UP000237822"/>
    </source>
</evidence>
<reference evidence="1 2" key="1">
    <citation type="submission" date="2018-03" db="EMBL/GenBank/DDBJ databases">
        <title>Genomic Encyclopedia of Archaeal and Bacterial Type Strains, Phase II (KMG-II): from individual species to whole genera.</title>
        <authorList>
            <person name="Goeker M."/>
        </authorList>
    </citation>
    <scope>NUCLEOTIDE SEQUENCE [LARGE SCALE GENOMIC DNA]</scope>
    <source>
        <strain evidence="1 2">ATCC BAA-1496</strain>
    </source>
</reference>
<gene>
    <name evidence="1" type="ORF">BCF74_12638</name>
</gene>
<keyword evidence="2" id="KW-1185">Reference proteome</keyword>
<organism evidence="1 2">
    <name type="scientific">Knoellia remsis</name>
    <dbReference type="NCBI Taxonomy" id="407159"/>
    <lineage>
        <taxon>Bacteria</taxon>
        <taxon>Bacillati</taxon>
        <taxon>Actinomycetota</taxon>
        <taxon>Actinomycetes</taxon>
        <taxon>Micrococcales</taxon>
        <taxon>Intrasporangiaceae</taxon>
        <taxon>Knoellia</taxon>
    </lineage>
</organism>
<comment type="caution">
    <text evidence="1">The sequence shown here is derived from an EMBL/GenBank/DDBJ whole genome shotgun (WGS) entry which is preliminary data.</text>
</comment>